<dbReference type="Pfam" id="PF05368">
    <property type="entry name" value="NmrA"/>
    <property type="match status" value="1"/>
</dbReference>
<proteinExistence type="predicted"/>
<keyword evidence="3" id="KW-1185">Reference proteome</keyword>
<reference evidence="2 3" key="1">
    <citation type="submission" date="2018-02" db="EMBL/GenBank/DDBJ databases">
        <title>The genomes of Aspergillus section Nigri reveals drivers in fungal speciation.</title>
        <authorList>
            <consortium name="DOE Joint Genome Institute"/>
            <person name="Vesth T.C."/>
            <person name="Nybo J."/>
            <person name="Theobald S."/>
            <person name="Brandl J."/>
            <person name="Frisvad J.C."/>
            <person name="Nielsen K.F."/>
            <person name="Lyhne E.K."/>
            <person name="Kogle M.E."/>
            <person name="Kuo A."/>
            <person name="Riley R."/>
            <person name="Clum A."/>
            <person name="Nolan M."/>
            <person name="Lipzen A."/>
            <person name="Salamov A."/>
            <person name="Henrissat B."/>
            <person name="Wiebenga A."/>
            <person name="De vries R.P."/>
            <person name="Grigoriev I.V."/>
            <person name="Mortensen U.H."/>
            <person name="Andersen M.R."/>
            <person name="Baker S.E."/>
        </authorList>
    </citation>
    <scope>NUCLEOTIDE SEQUENCE [LARGE SCALE GENOMIC DNA]</scope>
    <source>
        <strain evidence="2 3">CBS 707.79</strain>
    </source>
</reference>
<accession>A0A319E2U3</accession>
<dbReference type="PANTHER" id="PTHR47129:SF1">
    <property type="entry name" value="NMRA-LIKE DOMAIN-CONTAINING PROTEIN"/>
    <property type="match status" value="1"/>
</dbReference>
<evidence type="ECO:0000313" key="2">
    <source>
        <dbReference type="EMBL" id="PYH94888.1"/>
    </source>
</evidence>
<dbReference type="InterPro" id="IPR052718">
    <property type="entry name" value="NmrA-type_oxidoreductase"/>
</dbReference>
<dbReference type="EMBL" id="KZ825863">
    <property type="protein sequence ID" value="PYH94888.1"/>
    <property type="molecule type" value="Genomic_DNA"/>
</dbReference>
<dbReference type="PANTHER" id="PTHR47129">
    <property type="entry name" value="QUINONE OXIDOREDUCTASE 2"/>
    <property type="match status" value="1"/>
</dbReference>
<dbReference type="InterPro" id="IPR036291">
    <property type="entry name" value="NAD(P)-bd_dom_sf"/>
</dbReference>
<dbReference type="InterPro" id="IPR008030">
    <property type="entry name" value="NmrA-like"/>
</dbReference>
<dbReference type="Gene3D" id="3.90.25.10">
    <property type="entry name" value="UDP-galactose 4-epimerase, domain 1"/>
    <property type="match status" value="1"/>
</dbReference>
<dbReference type="Gene3D" id="3.40.50.720">
    <property type="entry name" value="NAD(P)-binding Rossmann-like Domain"/>
    <property type="match status" value="1"/>
</dbReference>
<dbReference type="STRING" id="1448320.A0A319E2U3"/>
<dbReference type="OrthoDB" id="419598at2759"/>
<dbReference type="AlphaFoldDB" id="A0A319E2U3"/>
<name>A0A319E2U3_9EURO</name>
<sequence length="284" mass="30494">MYFWKPEHCRHIAILPSSSYAAASPPASNSPLFAARGITFRHANFDDPATLDHAFADVENLFFVSTNTFDNARRRIQHQNVVDAAKKAGVAHVWYTSLAFGGFGSESRAAVQQAHYMTEGMLKESGVTYTSIREGLYTEPFPLFLNWFPDSATLYLPSSSSSGGGGGGEDGGIAFTLRSELGEANAKLLLKGGHENEIVLFTARESITLPQIVAIIHETTGRDVALEFVGSEAYVEKNAAGDVGNKSAAFFEMMVSWYEGIGRGELSVTDGLMAEGTDGAGCGD</sequence>
<feature type="domain" description="NmrA-like" evidence="1">
    <location>
        <begin position="31"/>
        <end position="262"/>
    </location>
</feature>
<protein>
    <submittedName>
        <fullName evidence="2">NAD(P)-binding protein</fullName>
    </submittedName>
</protein>
<evidence type="ECO:0000259" key="1">
    <source>
        <dbReference type="Pfam" id="PF05368"/>
    </source>
</evidence>
<dbReference type="SUPFAM" id="SSF51735">
    <property type="entry name" value="NAD(P)-binding Rossmann-fold domains"/>
    <property type="match status" value="1"/>
</dbReference>
<dbReference type="VEuPathDB" id="FungiDB:BO71DRAFT_408935"/>
<dbReference type="Proteomes" id="UP000247810">
    <property type="component" value="Unassembled WGS sequence"/>
</dbReference>
<gene>
    <name evidence="2" type="ORF">BO71DRAFT_408935</name>
</gene>
<organism evidence="2 3">
    <name type="scientific">Aspergillus ellipticus CBS 707.79</name>
    <dbReference type="NCBI Taxonomy" id="1448320"/>
    <lineage>
        <taxon>Eukaryota</taxon>
        <taxon>Fungi</taxon>
        <taxon>Dikarya</taxon>
        <taxon>Ascomycota</taxon>
        <taxon>Pezizomycotina</taxon>
        <taxon>Eurotiomycetes</taxon>
        <taxon>Eurotiomycetidae</taxon>
        <taxon>Eurotiales</taxon>
        <taxon>Aspergillaceae</taxon>
        <taxon>Aspergillus</taxon>
        <taxon>Aspergillus subgen. Circumdati</taxon>
    </lineage>
</organism>
<evidence type="ECO:0000313" key="3">
    <source>
        <dbReference type="Proteomes" id="UP000247810"/>
    </source>
</evidence>